<protein>
    <submittedName>
        <fullName evidence="1">Uncharacterized protein</fullName>
    </submittedName>
</protein>
<accession>A0A9D4VBT7</accession>
<dbReference type="EMBL" id="JABFUD020000003">
    <property type="protein sequence ID" value="KAI5082542.1"/>
    <property type="molecule type" value="Genomic_DNA"/>
</dbReference>
<dbReference type="AlphaFoldDB" id="A0A9D4VBT7"/>
<reference evidence="1" key="1">
    <citation type="submission" date="2021-01" db="EMBL/GenBank/DDBJ databases">
        <title>Adiantum capillus-veneris genome.</title>
        <authorList>
            <person name="Fang Y."/>
            <person name="Liao Q."/>
        </authorList>
    </citation>
    <scope>NUCLEOTIDE SEQUENCE</scope>
    <source>
        <strain evidence="1">H3</strain>
        <tissue evidence="1">Leaf</tissue>
    </source>
</reference>
<organism evidence="1 2">
    <name type="scientific">Adiantum capillus-veneris</name>
    <name type="common">Maidenhair fern</name>
    <dbReference type="NCBI Taxonomy" id="13818"/>
    <lineage>
        <taxon>Eukaryota</taxon>
        <taxon>Viridiplantae</taxon>
        <taxon>Streptophyta</taxon>
        <taxon>Embryophyta</taxon>
        <taxon>Tracheophyta</taxon>
        <taxon>Polypodiopsida</taxon>
        <taxon>Polypodiidae</taxon>
        <taxon>Polypodiales</taxon>
        <taxon>Pteridineae</taxon>
        <taxon>Pteridaceae</taxon>
        <taxon>Vittarioideae</taxon>
        <taxon>Adiantum</taxon>
    </lineage>
</organism>
<comment type="caution">
    <text evidence="1">The sequence shown here is derived from an EMBL/GenBank/DDBJ whole genome shotgun (WGS) entry which is preliminary data.</text>
</comment>
<evidence type="ECO:0000313" key="1">
    <source>
        <dbReference type="EMBL" id="KAI5082542.1"/>
    </source>
</evidence>
<keyword evidence="2" id="KW-1185">Reference proteome</keyword>
<gene>
    <name evidence="1" type="ORF">GOP47_0002285</name>
</gene>
<dbReference type="Proteomes" id="UP000886520">
    <property type="component" value="Chromosome 2"/>
</dbReference>
<proteinExistence type="predicted"/>
<name>A0A9D4VBT7_ADICA</name>
<evidence type="ECO:0000313" key="2">
    <source>
        <dbReference type="Proteomes" id="UP000886520"/>
    </source>
</evidence>
<sequence>MIYSKEAFNQMRQNKTRVHSEGCGYSCDICFTEEVLGKYGASAYTHNSINSLVEMVLCPNPYESTFHKLSCLKGECDECGSKRLVLCPREKSENAFQISVKVFEDVASAHQEGKKRKDLLVMDGTLKKGICNFTMYKQMHGTLKKSHMYFGPKKYVL</sequence>